<dbReference type="InterPro" id="IPR036612">
    <property type="entry name" value="KH_dom_type_1_sf"/>
</dbReference>
<protein>
    <recommendedName>
        <fullName evidence="2">KHDC4/BBP-like KH-domain type I domain-containing protein</fullName>
    </recommendedName>
</protein>
<proteinExistence type="predicted"/>
<gene>
    <name evidence="3" type="ORF">PXEA_LOCUS19525</name>
</gene>
<evidence type="ECO:0000313" key="3">
    <source>
        <dbReference type="EMBL" id="VEL26085.1"/>
    </source>
</evidence>
<dbReference type="EMBL" id="CAAALY010078001">
    <property type="protein sequence ID" value="VEL26085.1"/>
    <property type="molecule type" value="Genomic_DNA"/>
</dbReference>
<sequence length="84" mass="9543">MFHLNGSVKKAEDDMPEASGPIITLQEKVFVPVKENPNYNFVGRLLGPRGLTAKQLEQDLECKIMVRGQGSMRDKRKINIRNMD</sequence>
<dbReference type="GO" id="GO:0003729">
    <property type="term" value="F:mRNA binding"/>
    <property type="evidence" value="ECO:0007669"/>
    <property type="project" value="TreeGrafter"/>
</dbReference>
<dbReference type="GO" id="GO:0005634">
    <property type="term" value="C:nucleus"/>
    <property type="evidence" value="ECO:0007669"/>
    <property type="project" value="TreeGrafter"/>
</dbReference>
<dbReference type="InterPro" id="IPR045071">
    <property type="entry name" value="BBP-like"/>
</dbReference>
<keyword evidence="4" id="KW-1185">Reference proteome</keyword>
<dbReference type="Pfam" id="PF22675">
    <property type="entry name" value="KH-I_KHDC4-BBP"/>
    <property type="match status" value="1"/>
</dbReference>
<name>A0A3S5BJ32_9PLAT</name>
<evidence type="ECO:0000313" key="4">
    <source>
        <dbReference type="Proteomes" id="UP000784294"/>
    </source>
</evidence>
<evidence type="ECO:0000256" key="1">
    <source>
        <dbReference type="ARBA" id="ARBA00022884"/>
    </source>
</evidence>
<dbReference type="AlphaFoldDB" id="A0A3S5BJ32"/>
<dbReference type="GO" id="GO:0048024">
    <property type="term" value="P:regulation of mRNA splicing, via spliceosome"/>
    <property type="evidence" value="ECO:0007669"/>
    <property type="project" value="TreeGrafter"/>
</dbReference>
<dbReference type="Gene3D" id="3.30.1370.10">
    <property type="entry name" value="K Homology domain, type 1"/>
    <property type="match status" value="1"/>
</dbReference>
<reference evidence="3" key="1">
    <citation type="submission" date="2018-11" db="EMBL/GenBank/DDBJ databases">
        <authorList>
            <consortium name="Pathogen Informatics"/>
        </authorList>
    </citation>
    <scope>NUCLEOTIDE SEQUENCE</scope>
</reference>
<dbReference type="Proteomes" id="UP000784294">
    <property type="component" value="Unassembled WGS sequence"/>
</dbReference>
<feature type="domain" description="KHDC4/BBP-like KH-domain type I" evidence="2">
    <location>
        <begin position="36"/>
        <end position="75"/>
    </location>
</feature>
<dbReference type="OrthoDB" id="6777263at2759"/>
<accession>A0A3S5BJ32</accession>
<keyword evidence="1" id="KW-0694">RNA-binding</keyword>
<comment type="caution">
    <text evidence="3">The sequence shown here is derived from an EMBL/GenBank/DDBJ whole genome shotgun (WGS) entry which is preliminary data.</text>
</comment>
<dbReference type="InterPro" id="IPR055256">
    <property type="entry name" value="KH_1_KHDC4/BBP-like"/>
</dbReference>
<dbReference type="PANTHER" id="PTHR11208">
    <property type="entry name" value="RNA-BINDING PROTEIN RELATED"/>
    <property type="match status" value="1"/>
</dbReference>
<dbReference type="PANTHER" id="PTHR11208:SF125">
    <property type="entry name" value="KH DOMAIN-CONTAINING RNA-BINDING PROTEIN QKI"/>
    <property type="match status" value="1"/>
</dbReference>
<organism evidence="3 4">
    <name type="scientific">Protopolystoma xenopodis</name>
    <dbReference type="NCBI Taxonomy" id="117903"/>
    <lineage>
        <taxon>Eukaryota</taxon>
        <taxon>Metazoa</taxon>
        <taxon>Spiralia</taxon>
        <taxon>Lophotrochozoa</taxon>
        <taxon>Platyhelminthes</taxon>
        <taxon>Monogenea</taxon>
        <taxon>Polyopisthocotylea</taxon>
        <taxon>Polystomatidea</taxon>
        <taxon>Polystomatidae</taxon>
        <taxon>Protopolystoma</taxon>
    </lineage>
</organism>
<evidence type="ECO:0000259" key="2">
    <source>
        <dbReference type="Pfam" id="PF22675"/>
    </source>
</evidence>
<dbReference type="SUPFAM" id="SSF54791">
    <property type="entry name" value="Eukaryotic type KH-domain (KH-domain type I)"/>
    <property type="match status" value="1"/>
</dbReference>